<dbReference type="PANTHER" id="PTHR11440">
    <property type="entry name" value="LECITHIN-CHOLESTEROL ACYLTRANSFERASE-RELATED"/>
    <property type="match status" value="1"/>
</dbReference>
<feature type="region of interest" description="Disordered" evidence="1">
    <location>
        <begin position="131"/>
        <end position="178"/>
    </location>
</feature>
<name>A0ABR3JZG7_9AGAR</name>
<accession>A0ABR3JZG7</accession>
<dbReference type="Proteomes" id="UP001556367">
    <property type="component" value="Unassembled WGS sequence"/>
</dbReference>
<proteinExistence type="predicted"/>
<dbReference type="EMBL" id="JASNQZ010000001">
    <property type="protein sequence ID" value="KAL0960595.1"/>
    <property type="molecule type" value="Genomic_DNA"/>
</dbReference>
<feature type="compositionally biased region" description="Basic and acidic residues" evidence="1">
    <location>
        <begin position="644"/>
        <end position="658"/>
    </location>
</feature>
<feature type="region of interest" description="Disordered" evidence="1">
    <location>
        <begin position="638"/>
        <end position="693"/>
    </location>
</feature>
<sequence>MNSVYFPAHVAVVLRRIANVLGGISISNQYLVLRKARAEEVNDSPEPFADNRTSKALDKLSRWASLKGRQERASQRWECSSTLESPGVPDISHPDRELHGSYQLESSSITIPWLTGRWSWLSLLPMALGNTSQTSKNNTDGAHHQGSSNGPGPHFSPKPRPSHPEPQPERNGEISPPDLIHDLIANPALYNPLRAPRFPIVLCHGLYGFDVRGPASFPSLRMHYWSNVLSVLRDKVGANVIVTTVPGTGFISSRAETLNEQLKVKAHGRGVNFLAHSMGGLDCRHLITHLKPAEYAPLSLTSVSTPHRGSPFMDWCVDNIGIGKLSKADRDLASSVARSAVNDDETMPWPTYSSDPSPSPQPVSGTSAKKDASTSALPFSLSLAALPSSFTTLLLSVVDSPAYAHLTTTYLNGTFNPATPDDPRVRYFSVASRLPSVSVWHPFWFTKMVVDGFEKRERERLRSLWERGEVEGGDGLTAEPLWANDREWGNDGLVTVQSAKWGEFLGIMEGCDHWEMRGARGLEIELPTIGASASEWGIKDWAQFVGAWKKEEKLINDAAQASKARGVPSHEASSSLDHAQIPSSSPTPHSTSHSAREERELRRQGERAQDDDVVKASTDKLSAVFDWIADQVPTPSLNILGVRQTKEPRSQKKDHPSKDQTNAHLAKEASAAIEGMKEVDAHRRRTTTRKRNELESKEDLERFYVALSRKLYDEGL</sequence>
<organism evidence="2 3">
    <name type="scientific">Hohenbuehelia grisea</name>
    <dbReference type="NCBI Taxonomy" id="104357"/>
    <lineage>
        <taxon>Eukaryota</taxon>
        <taxon>Fungi</taxon>
        <taxon>Dikarya</taxon>
        <taxon>Basidiomycota</taxon>
        <taxon>Agaricomycotina</taxon>
        <taxon>Agaricomycetes</taxon>
        <taxon>Agaricomycetidae</taxon>
        <taxon>Agaricales</taxon>
        <taxon>Pleurotineae</taxon>
        <taxon>Pleurotaceae</taxon>
        <taxon>Hohenbuehelia</taxon>
    </lineage>
</organism>
<evidence type="ECO:0000256" key="1">
    <source>
        <dbReference type="SAM" id="MobiDB-lite"/>
    </source>
</evidence>
<protein>
    <recommendedName>
        <fullName evidence="4">Alpha/beta-hydrolase</fullName>
    </recommendedName>
</protein>
<evidence type="ECO:0000313" key="3">
    <source>
        <dbReference type="Proteomes" id="UP001556367"/>
    </source>
</evidence>
<dbReference type="InterPro" id="IPR029058">
    <property type="entry name" value="AB_hydrolase_fold"/>
</dbReference>
<keyword evidence="3" id="KW-1185">Reference proteome</keyword>
<feature type="compositionally biased region" description="Polar residues" evidence="1">
    <location>
        <begin position="131"/>
        <end position="150"/>
    </location>
</feature>
<feature type="region of interest" description="Disordered" evidence="1">
    <location>
        <begin position="75"/>
        <end position="94"/>
    </location>
</feature>
<feature type="region of interest" description="Disordered" evidence="1">
    <location>
        <begin position="559"/>
        <end position="615"/>
    </location>
</feature>
<reference evidence="3" key="1">
    <citation type="submission" date="2024-06" db="EMBL/GenBank/DDBJ databases">
        <title>Multi-omics analyses provide insights into the biosynthesis of the anticancer antibiotic pleurotin in Hohenbuehelia grisea.</title>
        <authorList>
            <person name="Weaver J.A."/>
            <person name="Alberti F."/>
        </authorList>
    </citation>
    <scope>NUCLEOTIDE SEQUENCE [LARGE SCALE GENOMIC DNA]</scope>
    <source>
        <strain evidence="3">T-177</strain>
    </source>
</reference>
<feature type="compositionally biased region" description="Basic and acidic residues" evidence="1">
    <location>
        <begin position="162"/>
        <end position="172"/>
    </location>
</feature>
<evidence type="ECO:0000313" key="2">
    <source>
        <dbReference type="EMBL" id="KAL0960595.1"/>
    </source>
</evidence>
<comment type="caution">
    <text evidence="2">The sequence shown here is derived from an EMBL/GenBank/DDBJ whole genome shotgun (WGS) entry which is preliminary data.</text>
</comment>
<evidence type="ECO:0008006" key="4">
    <source>
        <dbReference type="Google" id="ProtNLM"/>
    </source>
</evidence>
<feature type="region of interest" description="Disordered" evidence="1">
    <location>
        <begin position="344"/>
        <end position="370"/>
    </location>
</feature>
<feature type="compositionally biased region" description="Low complexity" evidence="1">
    <location>
        <begin position="582"/>
        <end position="593"/>
    </location>
</feature>
<dbReference type="SUPFAM" id="SSF53474">
    <property type="entry name" value="alpha/beta-Hydrolases"/>
    <property type="match status" value="1"/>
</dbReference>
<feature type="compositionally biased region" description="Basic and acidic residues" evidence="1">
    <location>
        <begin position="594"/>
        <end position="615"/>
    </location>
</feature>
<dbReference type="Gene3D" id="3.40.50.1820">
    <property type="entry name" value="alpha/beta hydrolase"/>
    <property type="match status" value="1"/>
</dbReference>
<gene>
    <name evidence="2" type="ORF">HGRIS_005628</name>
</gene>